<sequence>MTIRDQNLETIAPILATFKIHQTAGVDDLKDTNLGQPVMLTGSNEVGPITVGGQLLGKLIALTLTDADSGKRTATVQIGGICRLAVSATIPSVGNRVIGGTAGTIKQATVLTGYDPAGGNIARGTVIEVNGTTDCVLLLN</sequence>
<evidence type="ECO:0000313" key="1">
    <source>
        <dbReference type="EMBL" id="PWB69067.1"/>
    </source>
</evidence>
<accession>A0A855WXJ8</accession>
<organism evidence="1 2">
    <name type="scientific">candidate division GN15 bacterium</name>
    <dbReference type="NCBI Taxonomy" id="2072418"/>
    <lineage>
        <taxon>Bacteria</taxon>
        <taxon>candidate division GN15</taxon>
    </lineage>
</organism>
<proteinExistence type="predicted"/>
<dbReference type="EMBL" id="PQAP01000180">
    <property type="protein sequence ID" value="PWB69067.1"/>
    <property type="molecule type" value="Genomic_DNA"/>
</dbReference>
<evidence type="ECO:0000313" key="2">
    <source>
        <dbReference type="Proteomes" id="UP000250918"/>
    </source>
</evidence>
<dbReference type="AlphaFoldDB" id="A0A855WXJ8"/>
<name>A0A855WXJ8_9BACT</name>
<protein>
    <recommendedName>
        <fullName evidence="3">DUF2190 family protein</fullName>
    </recommendedName>
</protein>
<gene>
    <name evidence="1" type="ORF">C3F09_10705</name>
</gene>
<reference evidence="1 2" key="1">
    <citation type="journal article" date="2018" name="ISME J.">
        <title>A methanotrophic archaeon couples anaerobic oxidation of methane to Fe(III) reduction.</title>
        <authorList>
            <person name="Cai C."/>
            <person name="Leu A.O."/>
            <person name="Xie G.J."/>
            <person name="Guo J."/>
            <person name="Feng Y."/>
            <person name="Zhao J.X."/>
            <person name="Tyson G.W."/>
            <person name="Yuan Z."/>
            <person name="Hu S."/>
        </authorList>
    </citation>
    <scope>NUCLEOTIDE SEQUENCE [LARGE SCALE GENOMIC DNA]</scope>
    <source>
        <strain evidence="1">FeB_12</strain>
    </source>
</reference>
<comment type="caution">
    <text evidence="1">The sequence shown here is derived from an EMBL/GenBank/DDBJ whole genome shotgun (WGS) entry which is preliminary data.</text>
</comment>
<dbReference type="Proteomes" id="UP000250918">
    <property type="component" value="Unassembled WGS sequence"/>
</dbReference>
<evidence type="ECO:0008006" key="3">
    <source>
        <dbReference type="Google" id="ProtNLM"/>
    </source>
</evidence>